<dbReference type="EMBL" id="CP020867">
    <property type="protein sequence ID" value="ARJ56368.1"/>
    <property type="molecule type" value="Genomic_DNA"/>
</dbReference>
<evidence type="ECO:0000313" key="2">
    <source>
        <dbReference type="EMBL" id="ARJ56368.1"/>
    </source>
</evidence>
<sequence>MRQIIIFLSFMSLIFASEFGENYYDLDAEQRKQIFFVKMNEMLDVSFENIKQERAFVEAFLNESAKNAFRIKNQKNLEKLIEIKNKYRIENLFDLAEYQKKINFIPKSLGMAQALVESAVGTSRFAREANNLFGEWTWSGEGLLPQRRHTNKNHRIRIFDNLQQSVDSYVLNLNRHFAYEDFREARAKFLEQGKEIKGLDAIHSMHSYSENKNYIKILESVIKKYELEKYDEIQKENLF</sequence>
<feature type="domain" description="Mannosyl-glycoprotein endo-beta-N-acetylglucosamidase-like" evidence="1">
    <location>
        <begin position="80"/>
        <end position="231"/>
    </location>
</feature>
<evidence type="ECO:0000313" key="3">
    <source>
        <dbReference type="Proteomes" id="UP000192902"/>
    </source>
</evidence>
<dbReference type="AlphaFoldDB" id="A0A1W6BWA7"/>
<dbReference type="PANTHER" id="PTHR40572">
    <property type="entry name" value="PROTEIN BAX"/>
    <property type="match status" value="1"/>
</dbReference>
<dbReference type="Pfam" id="PF01832">
    <property type="entry name" value="Glucosaminidase"/>
    <property type="match status" value="1"/>
</dbReference>
<dbReference type="Proteomes" id="UP000192902">
    <property type="component" value="Chromosome"/>
</dbReference>
<dbReference type="OrthoDB" id="9788155at2"/>
<reference evidence="2 3" key="1">
    <citation type="submission" date="2017-04" db="EMBL/GenBank/DDBJ databases">
        <title>Complete genome sequence of the Campylobacter cuniculorum type strain LMG24588.</title>
        <authorList>
            <person name="Miller W.G."/>
            <person name="Yee E."/>
            <person name="Revez J."/>
            <person name="Bono J.L."/>
            <person name="Rossi M."/>
        </authorList>
    </citation>
    <scope>NUCLEOTIDE SEQUENCE [LARGE SCALE GENOMIC DNA]</scope>
    <source>
        <strain evidence="2 3">LMG 24588</strain>
    </source>
</reference>
<dbReference type="STRING" id="1121267.CCUN_0750"/>
<dbReference type="GO" id="GO:0004040">
    <property type="term" value="F:amidase activity"/>
    <property type="evidence" value="ECO:0007669"/>
    <property type="project" value="InterPro"/>
</dbReference>
<gene>
    <name evidence="2" type="ORF">CCUN_0750</name>
</gene>
<accession>A0A1W6BWA7</accession>
<dbReference type="SMART" id="SM00047">
    <property type="entry name" value="LYZ2"/>
    <property type="match status" value="1"/>
</dbReference>
<dbReference type="eggNOG" id="COG2992">
    <property type="taxonomic scope" value="Bacteria"/>
</dbReference>
<evidence type="ECO:0000259" key="1">
    <source>
        <dbReference type="SMART" id="SM00047"/>
    </source>
</evidence>
<dbReference type="InterPro" id="IPR002901">
    <property type="entry name" value="MGlyc_endo_b_GlcNAc-like_dom"/>
</dbReference>
<dbReference type="Gene3D" id="1.10.530.10">
    <property type="match status" value="1"/>
</dbReference>
<organism evidence="2 3">
    <name type="scientific">Campylobacter cuniculorum DSM 23162 = LMG 24588</name>
    <dbReference type="NCBI Taxonomy" id="1121267"/>
    <lineage>
        <taxon>Bacteria</taxon>
        <taxon>Pseudomonadati</taxon>
        <taxon>Campylobacterota</taxon>
        <taxon>Epsilonproteobacteria</taxon>
        <taxon>Campylobacterales</taxon>
        <taxon>Campylobacteraceae</taxon>
        <taxon>Campylobacter</taxon>
    </lineage>
</organism>
<dbReference type="KEGG" id="ccun:CCUN_0750"/>
<name>A0A1W6BWA7_9BACT</name>
<protein>
    <submittedName>
        <fullName evidence="2">Putative FlgJ-related protein (Bax domain)</fullName>
    </submittedName>
</protein>
<proteinExistence type="predicted"/>
<dbReference type="InterPro" id="IPR053195">
    <property type="entry name" value="Bax-like"/>
</dbReference>
<dbReference type="RefSeq" id="WP_027306179.1">
    <property type="nucleotide sequence ID" value="NZ_CP020867.1"/>
</dbReference>
<dbReference type="PANTHER" id="PTHR40572:SF1">
    <property type="entry name" value="PROTEIN BAX"/>
    <property type="match status" value="1"/>
</dbReference>